<feature type="compositionally biased region" description="Basic residues" evidence="18">
    <location>
        <begin position="1"/>
        <end position="11"/>
    </location>
</feature>
<dbReference type="PANTHER" id="PTHR43381">
    <property type="entry name" value="TRANSLATION INITIATION FACTOR IF-2-RELATED"/>
    <property type="match status" value="1"/>
</dbReference>
<feature type="transmembrane region" description="Helical" evidence="19">
    <location>
        <begin position="1336"/>
        <end position="1355"/>
    </location>
</feature>
<evidence type="ECO:0000256" key="19">
    <source>
        <dbReference type="SAM" id="Phobius"/>
    </source>
</evidence>
<evidence type="ECO:0000256" key="18">
    <source>
        <dbReference type="SAM" id="MobiDB-lite"/>
    </source>
</evidence>
<keyword evidence="14" id="KW-0342">GTP-binding</keyword>
<dbReference type="GO" id="GO:0046872">
    <property type="term" value="F:metal ion binding"/>
    <property type="evidence" value="ECO:0007669"/>
    <property type="project" value="UniProtKB-KW"/>
</dbReference>
<evidence type="ECO:0000313" key="22">
    <source>
        <dbReference type="Proteomes" id="UP000807353"/>
    </source>
</evidence>
<proteinExistence type="inferred from homology"/>
<keyword evidence="7" id="KW-0396">Initiation factor</keyword>
<evidence type="ECO:0000259" key="20">
    <source>
        <dbReference type="PROSITE" id="PS51722"/>
    </source>
</evidence>
<dbReference type="SUPFAM" id="SSF52540">
    <property type="entry name" value="P-loop containing nucleoside triphosphate hydrolases"/>
    <property type="match status" value="1"/>
</dbReference>
<keyword evidence="12" id="KW-0648">Protein biosynthesis</keyword>
<dbReference type="SUPFAM" id="SSF52156">
    <property type="entry name" value="Initiation factor IF2/eIF5b, domain 3"/>
    <property type="match status" value="1"/>
</dbReference>
<dbReference type="InterPro" id="IPR002293">
    <property type="entry name" value="AA/rel_permease1"/>
</dbReference>
<feature type="compositionally biased region" description="Acidic residues" evidence="18">
    <location>
        <begin position="570"/>
        <end position="584"/>
    </location>
</feature>
<keyword evidence="10" id="KW-0547">Nucleotide-binding</keyword>
<dbReference type="EC" id="3.6.5.3" evidence="4"/>
<feature type="transmembrane region" description="Helical" evidence="19">
    <location>
        <begin position="1391"/>
        <end position="1410"/>
    </location>
</feature>
<dbReference type="FunFam" id="2.40.30.10:FF:000013">
    <property type="entry name" value="eukaryotic translation initiation factor 5B"/>
    <property type="match status" value="1"/>
</dbReference>
<evidence type="ECO:0000256" key="12">
    <source>
        <dbReference type="ARBA" id="ARBA00022917"/>
    </source>
</evidence>
<feature type="compositionally biased region" description="Acidic residues" evidence="18">
    <location>
        <begin position="546"/>
        <end position="558"/>
    </location>
</feature>
<evidence type="ECO:0000256" key="6">
    <source>
        <dbReference type="ARBA" id="ARBA00022490"/>
    </source>
</evidence>
<feature type="compositionally biased region" description="Basic and acidic residues" evidence="18">
    <location>
        <begin position="12"/>
        <end position="26"/>
    </location>
</feature>
<dbReference type="InterPro" id="IPR015760">
    <property type="entry name" value="TIF_IF2"/>
</dbReference>
<dbReference type="PROSITE" id="PS51722">
    <property type="entry name" value="G_TR_2"/>
    <property type="match status" value="1"/>
</dbReference>
<feature type="transmembrane region" description="Helical" evidence="19">
    <location>
        <begin position="1264"/>
        <end position="1287"/>
    </location>
</feature>
<feature type="compositionally biased region" description="Basic and acidic residues" evidence="18">
    <location>
        <begin position="456"/>
        <end position="469"/>
    </location>
</feature>
<evidence type="ECO:0000256" key="5">
    <source>
        <dbReference type="ARBA" id="ARBA00013824"/>
    </source>
</evidence>
<keyword evidence="15 19" id="KW-0472">Membrane</keyword>
<dbReference type="Proteomes" id="UP000807353">
    <property type="component" value="Unassembled WGS sequence"/>
</dbReference>
<feature type="compositionally biased region" description="Basic and acidic residues" evidence="18">
    <location>
        <begin position="197"/>
        <end position="210"/>
    </location>
</feature>
<evidence type="ECO:0000256" key="9">
    <source>
        <dbReference type="ARBA" id="ARBA00022723"/>
    </source>
</evidence>
<feature type="region of interest" description="Disordered" evidence="18">
    <location>
        <begin position="386"/>
        <end position="601"/>
    </location>
</feature>
<organism evidence="21 22">
    <name type="scientific">Collybia nuda</name>
    <dbReference type="NCBI Taxonomy" id="64659"/>
    <lineage>
        <taxon>Eukaryota</taxon>
        <taxon>Fungi</taxon>
        <taxon>Dikarya</taxon>
        <taxon>Basidiomycota</taxon>
        <taxon>Agaricomycotina</taxon>
        <taxon>Agaricomycetes</taxon>
        <taxon>Agaricomycetidae</taxon>
        <taxon>Agaricales</taxon>
        <taxon>Tricholomatineae</taxon>
        <taxon>Clitocybaceae</taxon>
        <taxon>Collybia</taxon>
    </lineage>
</organism>
<dbReference type="InterPro" id="IPR009000">
    <property type="entry name" value="Transl_B-barrel_sf"/>
</dbReference>
<feature type="transmembrane region" description="Helical" evidence="19">
    <location>
        <begin position="1461"/>
        <end position="1483"/>
    </location>
</feature>
<dbReference type="Gene3D" id="2.40.30.10">
    <property type="entry name" value="Translation factors"/>
    <property type="match status" value="2"/>
</dbReference>
<reference evidence="21" key="1">
    <citation type="submission" date="2020-11" db="EMBL/GenBank/DDBJ databases">
        <authorList>
            <consortium name="DOE Joint Genome Institute"/>
            <person name="Ahrendt S."/>
            <person name="Riley R."/>
            <person name="Andreopoulos W."/>
            <person name="Labutti K."/>
            <person name="Pangilinan J."/>
            <person name="Ruiz-Duenas F.J."/>
            <person name="Barrasa J.M."/>
            <person name="Sanchez-Garcia M."/>
            <person name="Camarero S."/>
            <person name="Miyauchi S."/>
            <person name="Serrano A."/>
            <person name="Linde D."/>
            <person name="Babiker R."/>
            <person name="Drula E."/>
            <person name="Ayuso-Fernandez I."/>
            <person name="Pacheco R."/>
            <person name="Padilla G."/>
            <person name="Ferreira P."/>
            <person name="Barriuso J."/>
            <person name="Kellner H."/>
            <person name="Castanera R."/>
            <person name="Alfaro M."/>
            <person name="Ramirez L."/>
            <person name="Pisabarro A.G."/>
            <person name="Kuo A."/>
            <person name="Tritt A."/>
            <person name="Lipzen A."/>
            <person name="He G."/>
            <person name="Yan M."/>
            <person name="Ng V."/>
            <person name="Cullen D."/>
            <person name="Martin F."/>
            <person name="Rosso M.-N."/>
            <person name="Henrissat B."/>
            <person name="Hibbett D."/>
            <person name="Martinez A.T."/>
            <person name="Grigoriev I.V."/>
        </authorList>
    </citation>
    <scope>NUCLEOTIDE SEQUENCE</scope>
    <source>
        <strain evidence="21">CBS 247.69</strain>
    </source>
</reference>
<dbReference type="Gene3D" id="3.40.50.300">
    <property type="entry name" value="P-loop containing nucleotide triphosphate hydrolases"/>
    <property type="match status" value="1"/>
</dbReference>
<protein>
    <recommendedName>
        <fullName evidence="5">Eukaryotic translation initiation factor 5B</fullName>
        <ecNumber evidence="4">3.6.5.3</ecNumber>
    </recommendedName>
    <alternativeName>
        <fullName evidence="16">Translation initiation factor IF-2</fullName>
    </alternativeName>
</protein>
<dbReference type="GO" id="GO:0005739">
    <property type="term" value="C:mitochondrion"/>
    <property type="evidence" value="ECO:0007669"/>
    <property type="project" value="TreeGrafter"/>
</dbReference>
<evidence type="ECO:0000256" key="15">
    <source>
        <dbReference type="ARBA" id="ARBA00023136"/>
    </source>
</evidence>
<name>A0A9P6CKV6_9AGAR</name>
<keyword evidence="22" id="KW-1185">Reference proteome</keyword>
<feature type="transmembrane region" description="Helical" evidence="19">
    <location>
        <begin position="1422"/>
        <end position="1441"/>
    </location>
</feature>
<dbReference type="PANTHER" id="PTHR43381:SF4">
    <property type="entry name" value="EUKARYOTIC TRANSLATION INITIATION FACTOR 5B"/>
    <property type="match status" value="1"/>
</dbReference>
<feature type="compositionally biased region" description="Low complexity" evidence="18">
    <location>
        <begin position="433"/>
        <end position="443"/>
    </location>
</feature>
<evidence type="ECO:0000256" key="17">
    <source>
        <dbReference type="ARBA" id="ARBA00048107"/>
    </source>
</evidence>
<feature type="transmembrane region" description="Helical" evidence="19">
    <location>
        <begin position="1607"/>
        <end position="1625"/>
    </location>
</feature>
<evidence type="ECO:0000313" key="21">
    <source>
        <dbReference type="EMBL" id="KAF9464244.1"/>
    </source>
</evidence>
<feature type="transmembrane region" description="Helical" evidence="19">
    <location>
        <begin position="1671"/>
        <end position="1694"/>
    </location>
</feature>
<dbReference type="CDD" id="cd03703">
    <property type="entry name" value="aeIF5B_II"/>
    <property type="match status" value="1"/>
</dbReference>
<dbReference type="InterPro" id="IPR000795">
    <property type="entry name" value="T_Tr_GTP-bd_dom"/>
</dbReference>
<dbReference type="CDD" id="cd01887">
    <property type="entry name" value="IF2_eIF5B"/>
    <property type="match status" value="1"/>
</dbReference>
<dbReference type="Pfam" id="PF14578">
    <property type="entry name" value="GTP_EFTU_D4"/>
    <property type="match status" value="1"/>
</dbReference>
<dbReference type="FunFam" id="3.40.50.300:FF:000112">
    <property type="entry name" value="Eukaryotic translation initiation factor 5B"/>
    <property type="match status" value="1"/>
</dbReference>
<keyword evidence="9" id="KW-0479">Metal-binding</keyword>
<dbReference type="FunFam" id="2.40.30.10:FF:000026">
    <property type="entry name" value="Eukaryotic translation initiation factor 5B"/>
    <property type="match status" value="1"/>
</dbReference>
<keyword evidence="8 19" id="KW-0812">Transmembrane</keyword>
<dbReference type="NCBIfam" id="TIGR00231">
    <property type="entry name" value="small_GTP"/>
    <property type="match status" value="1"/>
</dbReference>
<dbReference type="InterPro" id="IPR036925">
    <property type="entry name" value="TIF_IF2_dom3_sf"/>
</dbReference>
<dbReference type="GO" id="GO:0003924">
    <property type="term" value="F:GTPase activity"/>
    <property type="evidence" value="ECO:0007669"/>
    <property type="project" value="InterPro"/>
</dbReference>
<dbReference type="InterPro" id="IPR023115">
    <property type="entry name" value="TIF_IF2_dom3"/>
</dbReference>
<dbReference type="FunFam" id="3.40.50.10050:FF:000002">
    <property type="entry name" value="Eukaryotic translation initiation factor 5B"/>
    <property type="match status" value="1"/>
</dbReference>
<comment type="subcellular location">
    <subcellularLocation>
        <location evidence="2">Cytoplasm</location>
    </subcellularLocation>
    <subcellularLocation>
        <location evidence="1">Membrane</location>
        <topology evidence="1">Multi-pass membrane protein</topology>
    </subcellularLocation>
</comment>
<dbReference type="EMBL" id="MU150255">
    <property type="protein sequence ID" value="KAF9464244.1"/>
    <property type="molecule type" value="Genomic_DNA"/>
</dbReference>
<keyword evidence="11" id="KW-0378">Hydrolase</keyword>
<dbReference type="SUPFAM" id="SSF50447">
    <property type="entry name" value="Translation proteins"/>
    <property type="match status" value="1"/>
</dbReference>
<comment type="caution">
    <text evidence="21">The sequence shown here is derived from an EMBL/GenBank/DDBJ whole genome shotgun (WGS) entry which is preliminary data.</text>
</comment>
<dbReference type="Pfam" id="PF13520">
    <property type="entry name" value="AA_permease_2"/>
    <property type="match status" value="1"/>
</dbReference>
<evidence type="ECO:0000256" key="1">
    <source>
        <dbReference type="ARBA" id="ARBA00004141"/>
    </source>
</evidence>
<dbReference type="OrthoDB" id="4928at2759"/>
<dbReference type="GO" id="GO:0003743">
    <property type="term" value="F:translation initiation factor activity"/>
    <property type="evidence" value="ECO:0007669"/>
    <property type="project" value="UniProtKB-KW"/>
</dbReference>
<dbReference type="Gene3D" id="3.40.50.10050">
    <property type="entry name" value="Translation initiation factor IF- 2, domain 3"/>
    <property type="match status" value="1"/>
</dbReference>
<evidence type="ECO:0000256" key="3">
    <source>
        <dbReference type="ARBA" id="ARBA00007733"/>
    </source>
</evidence>
<evidence type="ECO:0000256" key="7">
    <source>
        <dbReference type="ARBA" id="ARBA00022540"/>
    </source>
</evidence>
<dbReference type="GO" id="GO:0016020">
    <property type="term" value="C:membrane"/>
    <property type="evidence" value="ECO:0007669"/>
    <property type="project" value="UniProtKB-SubCell"/>
</dbReference>
<accession>A0A9P6CKV6</accession>
<feature type="region of interest" description="Disordered" evidence="18">
    <location>
        <begin position="1"/>
        <end position="46"/>
    </location>
</feature>
<gene>
    <name evidence="21" type="ORF">BDZ94DRAFT_1191371</name>
</gene>
<evidence type="ECO:0000256" key="8">
    <source>
        <dbReference type="ARBA" id="ARBA00022692"/>
    </source>
</evidence>
<feature type="compositionally biased region" description="Low complexity" evidence="18">
    <location>
        <begin position="233"/>
        <end position="243"/>
    </location>
</feature>
<feature type="compositionally biased region" description="Low complexity" evidence="18">
    <location>
        <begin position="504"/>
        <end position="539"/>
    </location>
</feature>
<feature type="compositionally biased region" description="Low complexity" evidence="18">
    <location>
        <begin position="559"/>
        <end position="569"/>
    </location>
</feature>
<feature type="transmembrane region" description="Helical" evidence="19">
    <location>
        <begin position="1631"/>
        <end position="1650"/>
    </location>
</feature>
<evidence type="ECO:0000256" key="16">
    <source>
        <dbReference type="ARBA" id="ARBA00032478"/>
    </source>
</evidence>
<evidence type="ECO:0000256" key="11">
    <source>
        <dbReference type="ARBA" id="ARBA00022801"/>
    </source>
</evidence>
<dbReference type="InterPro" id="IPR005225">
    <property type="entry name" value="Small_GTP-bd"/>
</dbReference>
<keyword evidence="6" id="KW-0963">Cytoplasm</keyword>
<feature type="domain" description="Tr-type G" evidence="20">
    <location>
        <begin position="618"/>
        <end position="836"/>
    </location>
</feature>
<evidence type="ECO:0000256" key="4">
    <source>
        <dbReference type="ARBA" id="ARBA00011986"/>
    </source>
</evidence>
<comment type="similarity">
    <text evidence="3">Belongs to the TRAFAC class translation factor GTPase superfamily. Classic translation factor GTPase family. IF-2 subfamily.</text>
</comment>
<dbReference type="GO" id="GO:0005525">
    <property type="term" value="F:GTP binding"/>
    <property type="evidence" value="ECO:0007669"/>
    <property type="project" value="UniProtKB-KW"/>
</dbReference>
<dbReference type="Pfam" id="PF11987">
    <property type="entry name" value="IF-2"/>
    <property type="match status" value="1"/>
</dbReference>
<dbReference type="PRINTS" id="PR00315">
    <property type="entry name" value="ELONGATNFCT"/>
</dbReference>
<feature type="transmembrane region" description="Helical" evidence="19">
    <location>
        <begin position="1555"/>
        <end position="1581"/>
    </location>
</feature>
<feature type="transmembrane region" description="Helical" evidence="19">
    <location>
        <begin position="1504"/>
        <end position="1524"/>
    </location>
</feature>
<sequence length="1756" mass="190263">MAPKNKGKKGKKGDDDFWDKAGEEVKPNIIATASTEDNDEVERPKGGFSGYAALSMESTAVADEEEEDFGGLMSVIKATTKGKKDKKKNKKGATDAVNGADETAPGEGSDGEAVTASKGPVQVTAEDLADEEWGPVKEKKKKDKKGKGKKGKAQDSDAEEEKPAEEKSTPAPAEASALPKDDDDASEAEDAGPKVLSKKEKEKLKKEREKAKKKAQAAAKKAAEGGNDPAPPAATTDTTTPAAPKEDEDEAEEGGGKADSKKKKKKKAKKDEESTSAPAPPPAAASKKKGGIAGLKAMMEEKKRLEEEAKRLAEEEMKRIEEEERRIEEEERKKEEERQRRKDKEKAKREVAKKEGRLLTKKQKEEKQMAEIRKQALLASGVQIEGLQAPSGGAAVPKKVVYGNRKKKGPIAKDASMAGSRPRTPEAPPTPPAAEEAPAVATTEDAKDDWDASSGEEDKPAADGVKDSWDASSDEEKEEAPPTPAPAPVEKKTTPAQKGQATQKPAAKNTPASKAAPASKGAPSKQVPSKAAPSKAAPSKAPPPPEESEDESSSESESDSGSGSDSSGSDSEDSDEDTSSDEELTQTQKQAAQRKAEAAERRAKAREAAFAARSKDDLRSPICCILGHVDTGKTKLLDKIRQTNVQEGEAGGITQQIGATYFPLDAIKTKTLVMNRDNTQEYKIPGLLVIDTPGHESFTNLRSRGSSLCNIAILVVDIMHGLEAQTLESLRLLRDRKTPFIVALNKIDRMYGWEATPDGAFRESLEKQTRSVQREFEDRVAKTIVAFAEEGLNACLYYDNKNLGRNVSLVPTSAITGEGIPDMIMLLVNLTQQRMSDRLMYLSELECTVLEVKVVEGLGTTIDVVLSNGILREGDKIVVCGLNGPIVTQVRALLTPQPLRELRIKSAYVHHKEVKAALGVKITAPDLEKAIAGSRLLVVGPDDDEDDLRDEVMSDLTSLLNSIDKSGRGVCVQASTLGSLEALLDFLKVSKIPVSGINIGPVHKKDVMRSATMLEKAKELACILCFDVPIDKDAERLAEEMGIRLFKADIIYHLFDSFKAYNDEITEAKRKDAAPQAVWPCRLKIIAAFCKRDPIILGVDILDGTLRVGTPLAVVKTDPTTGKKEIIPLGKITSLEINHKTQDIVKKSQAGAGVAVKIEHAVYQSAKMFGRHFDDKDELLSHISRQSIDVLKNSFKADVSNEEWLLILCVVVRSCLFVPIMSTKSASTKSDNEVTSSIDQDELQLQNLGYKQQLHRSWHFIESFAASFCALNFIGGVRSVLFLGILAGGPAAIWSSYLVTIVFMTMTAAVLAEICSALPVSGSIYIWAAESAGPKYARFVGFVVAWWTCTAWMTFTAGNCQTTANYLVSQLAVWEIDFPGGINNDNIKWRAFIWAVSEGLLLLAVAINYLPPRLYSGIFKFSLGLIMVDFFLCVIWLPIGVSRTYGFRSAKDVFTLRYNGTGAFAGWNWILSFLFTAGTMTGFDASGHIAEETKNARVIAGKGILSSAVATGVMGFATTILFLFCTPDFDTLFSLNAPQPFVQLYALALGKPGSAFMTAIAVLGLVLNTSIAIVAASRLVFAVARDGVLPMSSWIGKVDSQGQPKHAVTVIYIFGALILCTILPSQVAFTSLVSAGGVPTIAAYGLIALLRLTMTPGRFRSSFFYLGKFGIPFYICAALFNGLIFSVMISPFFFPVTSETFNFACVIFGSVTVFGIISWWFTPEDRWLRRDVLLKGLKNSDVPMEGADVPIRSRED</sequence>
<dbReference type="GO" id="GO:0022857">
    <property type="term" value="F:transmembrane transporter activity"/>
    <property type="evidence" value="ECO:0007669"/>
    <property type="project" value="InterPro"/>
</dbReference>
<evidence type="ECO:0000256" key="10">
    <source>
        <dbReference type="ARBA" id="ARBA00022741"/>
    </source>
</evidence>
<feature type="region of interest" description="Disordered" evidence="18">
    <location>
        <begin position="78"/>
        <end position="367"/>
    </location>
</feature>
<feature type="compositionally biased region" description="Acidic residues" evidence="18">
    <location>
        <begin position="181"/>
        <end position="190"/>
    </location>
</feature>
<feature type="compositionally biased region" description="Basic residues" evidence="18">
    <location>
        <begin position="80"/>
        <end position="91"/>
    </location>
</feature>
<keyword evidence="13 19" id="KW-1133">Transmembrane helix</keyword>
<comment type="catalytic activity">
    <reaction evidence="17">
        <text>GTP + H2O = GDP + phosphate + H(+)</text>
        <dbReference type="Rhea" id="RHEA:19669"/>
        <dbReference type="ChEBI" id="CHEBI:15377"/>
        <dbReference type="ChEBI" id="CHEBI:15378"/>
        <dbReference type="ChEBI" id="CHEBI:37565"/>
        <dbReference type="ChEBI" id="CHEBI:43474"/>
        <dbReference type="ChEBI" id="CHEBI:58189"/>
        <dbReference type="EC" id="3.6.5.3"/>
    </reaction>
</comment>
<feature type="compositionally biased region" description="Basic residues" evidence="18">
    <location>
        <begin position="138"/>
        <end position="151"/>
    </location>
</feature>
<dbReference type="Pfam" id="PF00009">
    <property type="entry name" value="GTP_EFTU"/>
    <property type="match status" value="1"/>
</dbReference>
<dbReference type="InterPro" id="IPR029459">
    <property type="entry name" value="EFTU-type"/>
</dbReference>
<dbReference type="Gene3D" id="1.20.1740.10">
    <property type="entry name" value="Amino acid/polyamine transporter I"/>
    <property type="match status" value="1"/>
</dbReference>
<feature type="compositionally biased region" description="Basic and acidic residues" evidence="18">
    <location>
        <begin position="298"/>
        <end position="367"/>
    </location>
</feature>
<dbReference type="InterPro" id="IPR027417">
    <property type="entry name" value="P-loop_NTPase"/>
</dbReference>
<evidence type="ECO:0000256" key="13">
    <source>
        <dbReference type="ARBA" id="ARBA00022989"/>
    </source>
</evidence>
<dbReference type="NCBIfam" id="NF003078">
    <property type="entry name" value="PRK04004.1"/>
    <property type="match status" value="1"/>
</dbReference>
<feature type="transmembrane region" description="Helical" evidence="19">
    <location>
        <begin position="1700"/>
        <end position="1721"/>
    </location>
</feature>
<evidence type="ECO:0000256" key="2">
    <source>
        <dbReference type="ARBA" id="ARBA00004496"/>
    </source>
</evidence>
<evidence type="ECO:0000256" key="14">
    <source>
        <dbReference type="ARBA" id="ARBA00023134"/>
    </source>
</evidence>